<name>A0A9P6DYA7_9AGAM</name>
<sequence length="92" mass="10394">MHRQHPKSPPTALESGIGACRRYRCTRSCDYRVGVVTAEFELLKRPTSGSPRKFGSKVPEKSWGKVRAELLQQNGPLLIYMAIMLICHHLCV</sequence>
<dbReference type="EMBL" id="MU128949">
    <property type="protein sequence ID" value="KAF9515483.1"/>
    <property type="molecule type" value="Genomic_DNA"/>
</dbReference>
<comment type="caution">
    <text evidence="1">The sequence shown here is derived from an EMBL/GenBank/DDBJ whole genome shotgun (WGS) entry which is preliminary data.</text>
</comment>
<protein>
    <submittedName>
        <fullName evidence="1">Uncharacterized protein</fullName>
    </submittedName>
</protein>
<reference evidence="1" key="1">
    <citation type="journal article" date="2020" name="Nat. Commun.">
        <title>Large-scale genome sequencing of mycorrhizal fungi provides insights into the early evolution of symbiotic traits.</title>
        <authorList>
            <person name="Miyauchi S."/>
            <person name="Kiss E."/>
            <person name="Kuo A."/>
            <person name="Drula E."/>
            <person name="Kohler A."/>
            <person name="Sanchez-Garcia M."/>
            <person name="Morin E."/>
            <person name="Andreopoulos B."/>
            <person name="Barry K.W."/>
            <person name="Bonito G."/>
            <person name="Buee M."/>
            <person name="Carver A."/>
            <person name="Chen C."/>
            <person name="Cichocki N."/>
            <person name="Clum A."/>
            <person name="Culley D."/>
            <person name="Crous P.W."/>
            <person name="Fauchery L."/>
            <person name="Girlanda M."/>
            <person name="Hayes R.D."/>
            <person name="Keri Z."/>
            <person name="LaButti K."/>
            <person name="Lipzen A."/>
            <person name="Lombard V."/>
            <person name="Magnuson J."/>
            <person name="Maillard F."/>
            <person name="Murat C."/>
            <person name="Nolan M."/>
            <person name="Ohm R.A."/>
            <person name="Pangilinan J."/>
            <person name="Pereira M.F."/>
            <person name="Perotto S."/>
            <person name="Peter M."/>
            <person name="Pfister S."/>
            <person name="Riley R."/>
            <person name="Sitrit Y."/>
            <person name="Stielow J.B."/>
            <person name="Szollosi G."/>
            <person name="Zifcakova L."/>
            <person name="Stursova M."/>
            <person name="Spatafora J.W."/>
            <person name="Tedersoo L."/>
            <person name="Vaario L.M."/>
            <person name="Yamada A."/>
            <person name="Yan M."/>
            <person name="Wang P."/>
            <person name="Xu J."/>
            <person name="Bruns T."/>
            <person name="Baldrian P."/>
            <person name="Vilgalys R."/>
            <person name="Dunand C."/>
            <person name="Henrissat B."/>
            <person name="Grigoriev I.V."/>
            <person name="Hibbett D."/>
            <person name="Nagy L.G."/>
            <person name="Martin F.M."/>
        </authorList>
    </citation>
    <scope>NUCLEOTIDE SEQUENCE</scope>
    <source>
        <strain evidence="1">UP504</strain>
    </source>
</reference>
<dbReference type="AlphaFoldDB" id="A0A9P6DYA7"/>
<proteinExistence type="predicted"/>
<evidence type="ECO:0000313" key="1">
    <source>
        <dbReference type="EMBL" id="KAF9515483.1"/>
    </source>
</evidence>
<dbReference type="Proteomes" id="UP000886523">
    <property type="component" value="Unassembled WGS sequence"/>
</dbReference>
<organism evidence="1 2">
    <name type="scientific">Hydnum rufescens UP504</name>
    <dbReference type="NCBI Taxonomy" id="1448309"/>
    <lineage>
        <taxon>Eukaryota</taxon>
        <taxon>Fungi</taxon>
        <taxon>Dikarya</taxon>
        <taxon>Basidiomycota</taxon>
        <taxon>Agaricomycotina</taxon>
        <taxon>Agaricomycetes</taxon>
        <taxon>Cantharellales</taxon>
        <taxon>Hydnaceae</taxon>
        <taxon>Hydnum</taxon>
    </lineage>
</organism>
<keyword evidence="2" id="KW-1185">Reference proteome</keyword>
<evidence type="ECO:0000313" key="2">
    <source>
        <dbReference type="Proteomes" id="UP000886523"/>
    </source>
</evidence>
<gene>
    <name evidence="1" type="ORF">BS47DRAFT_779911</name>
</gene>
<accession>A0A9P6DYA7</accession>